<comment type="caution">
    <text evidence="1">The sequence shown here is derived from an EMBL/GenBank/DDBJ whole genome shotgun (WGS) entry which is preliminary data.</text>
</comment>
<dbReference type="PATRIC" id="fig|1056511.3.peg.4166"/>
<reference evidence="1 2" key="1">
    <citation type="submission" date="2012-12" db="EMBL/GenBank/DDBJ databases">
        <title>Genome Assembly of Photobacterium sp. AK15.</title>
        <authorList>
            <person name="Khatri I."/>
            <person name="Vaidya B."/>
            <person name="Srinivas T.N.R."/>
            <person name="Subramanian S."/>
            <person name="Pinnaka A."/>
        </authorList>
    </citation>
    <scope>NUCLEOTIDE SEQUENCE [LARGE SCALE GENOMIC DNA]</scope>
    <source>
        <strain evidence="1 2">AK15</strain>
    </source>
</reference>
<accession>L8J559</accession>
<sequence>MNKGWVTNMPAVAASFAVKAVETTYCSNNSHILHELQHHLPLRQ</sequence>
<organism evidence="1 2">
    <name type="scientific">Photobacterium marinum</name>
    <dbReference type="NCBI Taxonomy" id="1056511"/>
    <lineage>
        <taxon>Bacteria</taxon>
        <taxon>Pseudomonadati</taxon>
        <taxon>Pseudomonadota</taxon>
        <taxon>Gammaproteobacteria</taxon>
        <taxon>Vibrionales</taxon>
        <taxon>Vibrionaceae</taxon>
        <taxon>Photobacterium</taxon>
    </lineage>
</organism>
<protein>
    <submittedName>
        <fullName evidence="1">Uncharacterized protein</fullName>
    </submittedName>
</protein>
<dbReference type="Proteomes" id="UP000011134">
    <property type="component" value="Unassembled WGS sequence"/>
</dbReference>
<gene>
    <name evidence="1" type="ORF">C942_03241</name>
</gene>
<dbReference type="EMBL" id="AMZO01000034">
    <property type="protein sequence ID" value="ELR63896.1"/>
    <property type="molecule type" value="Genomic_DNA"/>
</dbReference>
<evidence type="ECO:0000313" key="2">
    <source>
        <dbReference type="Proteomes" id="UP000011134"/>
    </source>
</evidence>
<name>L8J559_9GAMM</name>
<evidence type="ECO:0000313" key="1">
    <source>
        <dbReference type="EMBL" id="ELR63896.1"/>
    </source>
</evidence>
<keyword evidence="2" id="KW-1185">Reference proteome</keyword>
<dbReference type="AlphaFoldDB" id="L8J559"/>
<proteinExistence type="predicted"/>